<proteinExistence type="predicted"/>
<dbReference type="AlphaFoldDB" id="A0A7Y4M0I4"/>
<evidence type="ECO:0000256" key="1">
    <source>
        <dbReference type="ARBA" id="ARBA00022714"/>
    </source>
</evidence>
<keyword evidence="4" id="KW-0411">Iron-sulfur</keyword>
<dbReference type="Gene3D" id="2.102.10.10">
    <property type="entry name" value="Rieske [2Fe-2S] iron-sulphur domain"/>
    <property type="match status" value="1"/>
</dbReference>
<keyword evidence="3" id="KW-0408">Iron</keyword>
<dbReference type="InterPro" id="IPR017941">
    <property type="entry name" value="Rieske_2Fe-2S"/>
</dbReference>
<evidence type="ECO:0000256" key="4">
    <source>
        <dbReference type="ARBA" id="ARBA00023014"/>
    </source>
</evidence>
<reference evidence="6 7" key="1">
    <citation type="submission" date="2020-03" db="EMBL/GenBank/DDBJ databases">
        <title>Bradyrhizobium diversity isolated from nodules of Muelleranthus trifoliolatus.</title>
        <authorList>
            <person name="Klepa M."/>
            <person name="Helene L."/>
            <person name="Hungria M."/>
        </authorList>
    </citation>
    <scope>NUCLEOTIDE SEQUENCE [LARGE SCALE GENOMIC DNA]</scope>
    <source>
        <strain evidence="6 7">WSM 1744</strain>
    </source>
</reference>
<feature type="domain" description="Rieske" evidence="5">
    <location>
        <begin position="6"/>
        <end position="70"/>
    </location>
</feature>
<dbReference type="GO" id="GO:0046872">
    <property type="term" value="F:metal ion binding"/>
    <property type="evidence" value="ECO:0007669"/>
    <property type="project" value="UniProtKB-KW"/>
</dbReference>
<evidence type="ECO:0000259" key="5">
    <source>
        <dbReference type="PROSITE" id="PS51296"/>
    </source>
</evidence>
<organism evidence="6 7">
    <name type="scientific">Bradyrhizobium archetypum</name>
    <dbReference type="NCBI Taxonomy" id="2721160"/>
    <lineage>
        <taxon>Bacteria</taxon>
        <taxon>Pseudomonadati</taxon>
        <taxon>Pseudomonadota</taxon>
        <taxon>Alphaproteobacteria</taxon>
        <taxon>Hyphomicrobiales</taxon>
        <taxon>Nitrobacteraceae</taxon>
        <taxon>Bradyrhizobium</taxon>
    </lineage>
</organism>
<gene>
    <name evidence="6" type="ORF">HCN50_01325</name>
</gene>
<keyword evidence="2" id="KW-0479">Metal-binding</keyword>
<protein>
    <submittedName>
        <fullName evidence="6">Rieske (2Fe-2S) protein</fullName>
    </submittedName>
</protein>
<dbReference type="EMBL" id="JAAVLW010000001">
    <property type="protein sequence ID" value="NOJ44895.1"/>
    <property type="molecule type" value="Genomic_DNA"/>
</dbReference>
<keyword evidence="1" id="KW-0001">2Fe-2S</keyword>
<accession>A0A7Y4M0I4</accession>
<dbReference type="Proteomes" id="UP000528734">
    <property type="component" value="Unassembled WGS sequence"/>
</dbReference>
<name>A0A7Y4M0I4_9BRAD</name>
<evidence type="ECO:0000256" key="3">
    <source>
        <dbReference type="ARBA" id="ARBA00023004"/>
    </source>
</evidence>
<dbReference type="PROSITE" id="PS51296">
    <property type="entry name" value="RIESKE"/>
    <property type="match status" value="1"/>
</dbReference>
<dbReference type="InterPro" id="IPR036922">
    <property type="entry name" value="Rieske_2Fe-2S_sf"/>
</dbReference>
<comment type="caution">
    <text evidence="6">The sequence shown here is derived from an EMBL/GenBank/DDBJ whole genome shotgun (WGS) entry which is preliminary data.</text>
</comment>
<dbReference type="SUPFAM" id="SSF50022">
    <property type="entry name" value="ISP domain"/>
    <property type="match status" value="1"/>
</dbReference>
<evidence type="ECO:0000256" key="2">
    <source>
        <dbReference type="ARBA" id="ARBA00022723"/>
    </source>
</evidence>
<evidence type="ECO:0000313" key="6">
    <source>
        <dbReference type="EMBL" id="NOJ44895.1"/>
    </source>
</evidence>
<sequence length="96" mass="11072">MRIRTIGMLSPSRVRSGRRTVFAPSSRERTVVRLIQGDLFALEHRCVYRQVPLSKGLVRKRLHCCYHGSTRRSWRTKANPNSANHLRRAGLSSLMI</sequence>
<keyword evidence="7" id="KW-1185">Reference proteome</keyword>
<dbReference type="RefSeq" id="WP_171707807.1">
    <property type="nucleotide sequence ID" value="NZ_JAAVLW010000001.1"/>
</dbReference>
<dbReference type="Pfam" id="PF00355">
    <property type="entry name" value="Rieske"/>
    <property type="match status" value="1"/>
</dbReference>
<evidence type="ECO:0000313" key="7">
    <source>
        <dbReference type="Proteomes" id="UP000528734"/>
    </source>
</evidence>
<dbReference type="GO" id="GO:0051537">
    <property type="term" value="F:2 iron, 2 sulfur cluster binding"/>
    <property type="evidence" value="ECO:0007669"/>
    <property type="project" value="UniProtKB-KW"/>
</dbReference>